<dbReference type="Pfam" id="PF14429">
    <property type="entry name" value="DOCK-C2"/>
    <property type="match status" value="1"/>
</dbReference>
<feature type="compositionally biased region" description="Low complexity" evidence="8">
    <location>
        <begin position="1946"/>
        <end position="1955"/>
    </location>
</feature>
<dbReference type="GO" id="GO:0005886">
    <property type="term" value="C:plasma membrane"/>
    <property type="evidence" value="ECO:0007669"/>
    <property type="project" value="TreeGrafter"/>
</dbReference>
<feature type="domain" description="C2 DOCK-type" evidence="10">
    <location>
        <begin position="641"/>
        <end position="817"/>
    </location>
</feature>
<keyword evidence="5" id="KW-0344">Guanine-nucleotide releasing factor</keyword>
<protein>
    <recommendedName>
        <fullName evidence="14">SH3 and Ded_cyto domain-containing protein</fullName>
    </recommendedName>
</protein>
<evidence type="ECO:0000256" key="3">
    <source>
        <dbReference type="ARBA" id="ARBA00022490"/>
    </source>
</evidence>
<evidence type="ECO:0000256" key="8">
    <source>
        <dbReference type="SAM" id="MobiDB-lite"/>
    </source>
</evidence>
<proteinExistence type="inferred from homology"/>
<dbReference type="Pfam" id="PF23554">
    <property type="entry name" value="TPR_DOCK"/>
    <property type="match status" value="1"/>
</dbReference>
<evidence type="ECO:0000256" key="5">
    <source>
        <dbReference type="ARBA" id="ARBA00022658"/>
    </source>
</evidence>
<dbReference type="Proteomes" id="UP000799778">
    <property type="component" value="Unassembled WGS sequence"/>
</dbReference>
<feature type="domain" description="DOCKER" evidence="11">
    <location>
        <begin position="1454"/>
        <end position="1856"/>
    </location>
</feature>
<evidence type="ECO:0000313" key="12">
    <source>
        <dbReference type="EMBL" id="KAF2016863.1"/>
    </source>
</evidence>
<dbReference type="Pfam" id="PF06920">
    <property type="entry name" value="DHR-2_Lobe_A"/>
    <property type="match status" value="1"/>
</dbReference>
<feature type="region of interest" description="Disordered" evidence="8">
    <location>
        <begin position="1807"/>
        <end position="2038"/>
    </location>
</feature>
<dbReference type="InterPro" id="IPR042455">
    <property type="entry name" value="DOCK_N_sub1"/>
</dbReference>
<reference evidence="12" key="1">
    <citation type="journal article" date="2020" name="Stud. Mycol.">
        <title>101 Dothideomycetes genomes: a test case for predicting lifestyles and emergence of pathogens.</title>
        <authorList>
            <person name="Haridas S."/>
            <person name="Albert R."/>
            <person name="Binder M."/>
            <person name="Bloem J."/>
            <person name="Labutti K."/>
            <person name="Salamov A."/>
            <person name="Andreopoulos B."/>
            <person name="Baker S."/>
            <person name="Barry K."/>
            <person name="Bills G."/>
            <person name="Bluhm B."/>
            <person name="Cannon C."/>
            <person name="Castanera R."/>
            <person name="Culley D."/>
            <person name="Daum C."/>
            <person name="Ezra D."/>
            <person name="Gonzalez J."/>
            <person name="Henrissat B."/>
            <person name="Kuo A."/>
            <person name="Liang C."/>
            <person name="Lipzen A."/>
            <person name="Lutzoni F."/>
            <person name="Magnuson J."/>
            <person name="Mondo S."/>
            <person name="Nolan M."/>
            <person name="Ohm R."/>
            <person name="Pangilinan J."/>
            <person name="Park H.-J."/>
            <person name="Ramirez L."/>
            <person name="Alfaro M."/>
            <person name="Sun H."/>
            <person name="Tritt A."/>
            <person name="Yoshinaga Y."/>
            <person name="Zwiers L.-H."/>
            <person name="Turgeon B."/>
            <person name="Goodwin S."/>
            <person name="Spatafora J."/>
            <person name="Crous P."/>
            <person name="Grigoriev I."/>
        </authorList>
    </citation>
    <scope>NUCLEOTIDE SEQUENCE</scope>
    <source>
        <strain evidence="12">CBS 175.79</strain>
    </source>
</reference>
<dbReference type="InterPro" id="IPR046769">
    <property type="entry name" value="DOCKER_Lobe_A"/>
</dbReference>
<dbReference type="SMART" id="SM00326">
    <property type="entry name" value="SH3"/>
    <property type="match status" value="1"/>
</dbReference>
<dbReference type="Gene3D" id="2.60.40.150">
    <property type="entry name" value="C2 domain"/>
    <property type="match status" value="1"/>
</dbReference>
<dbReference type="GO" id="GO:0005085">
    <property type="term" value="F:guanyl-nucleotide exchange factor activity"/>
    <property type="evidence" value="ECO:0007669"/>
    <property type="project" value="UniProtKB-KW"/>
</dbReference>
<accession>A0A6A5XVA0</accession>
<evidence type="ECO:0000259" key="11">
    <source>
        <dbReference type="PROSITE" id="PS51651"/>
    </source>
</evidence>
<dbReference type="GO" id="GO:0007264">
    <property type="term" value="P:small GTPase-mediated signal transduction"/>
    <property type="evidence" value="ECO:0007669"/>
    <property type="project" value="InterPro"/>
</dbReference>
<dbReference type="Gene3D" id="1.20.1270.350">
    <property type="entry name" value="Dedicator of cytokinesis N-terminal subdomain"/>
    <property type="match status" value="1"/>
</dbReference>
<evidence type="ECO:0000256" key="7">
    <source>
        <dbReference type="PROSITE-ProRule" id="PRU00983"/>
    </source>
</evidence>
<dbReference type="InterPro" id="IPR027007">
    <property type="entry name" value="C2_DOCK-type_domain"/>
</dbReference>
<dbReference type="SUPFAM" id="SSF48371">
    <property type="entry name" value="ARM repeat"/>
    <property type="match status" value="1"/>
</dbReference>
<dbReference type="PROSITE" id="PS51650">
    <property type="entry name" value="C2_DOCK"/>
    <property type="match status" value="1"/>
</dbReference>
<evidence type="ECO:0000259" key="10">
    <source>
        <dbReference type="PROSITE" id="PS51650"/>
    </source>
</evidence>
<sequence length="2038" mass="225671">MPGWRPLPRIAFAICIYPFQPSSPADLPLEIGDELYIIEQGGRDGSWYRGYLVAPPSLLAGLTSVKGQTLEARVFSGIFPRCCVEVREVLGDGKTSRSPVTDQADKVLQEGTQNHAENATTTNGVITPTESANGKPPAARRASKTEHISALPSSASRPLSRRRSTRKRTASQGSQWTARSEHLQQLALPLSPISVSSRDPMAPRPPAPVPMLKIGDETPTSAQEPLVDEIASCLREWHSTKLHELMLVRKYKDLDRMSGLVQRLDAARRQLLHKVLTARELEKVRETTVWDLVAGNKMLCGDVIVRSPSQRGRVLTGDDSAIEITKLQSMMSLLDTRPVPNIDEHNLHHLFVNLKQVVGDVTAGAVQISMHLCSKTPGSAPVPLSEAYSFDLTARDGSPIPLSGEKFKSLFVDLSSTDIGEGSGSGSSLYLVFKLLSSEAIRSAPGKEGQPGAPRESTSSNPPTFQPSQFGSIKGRRSVMFGSKRKESPNTTFSSTDTRPDSKEANHKNSIDGRPESAARARASSRDTKSLKRAAAVGVLRVDVLMRAQSEADQNITLWSAPTPLDESAEDDRDWDDILTEIYPNAQGTYRKHPNVSRITIHVKAFAHPDAESLVEKTPTLLHSIKQTRKIGFSGAPTKPRSDIYLTLVEPFLPRNSFLAHPKTGTVPLAQTTPMGNLQLTIEVRKSSGERIENCVYPSSNSAGHTAWRTTAIERGEGWNMTIRLAIEPEDVPGSHIVMSVADAPGFPFALCWMPLWDKDAFTRDGEHSLSLYRYDEYTSSMIAGKGAYLGLPWSARKKDEQVMGPMAALHLRTYLCSTKYSQDPILLGLLKWKEQAGGELVSLLKRFHFVPEIEVVKLLNEVFDALFEILVEYAGSDEYEDLVFKALVAVLGIVHDRRFNLSPLVDQYAKSRFSYPFATSCLVRSYTRLLANPADPASSRSLRSTFKVGRHVFKFIMNARQQQKEKEAGIGITGRQSTFTKDINTIFQSLEVLMRNSSPVLIGTKTILVQNFHTWLPELSPSMTPVEIFKLASNFIESCGTAQGKLILYKLLLIHHITGLEVFKAPDTRRELLTSTVKWLAPHWGKIDVITEQWKDQVEELGQEACEYIPKLVDSYRAIQATGRQAKKSLSLLFPTSFPFPSRPTTTQATFDEALIELSAVLAAMSSLPTIIHLDWPKADIANFLFSALQVYISILDGEAFPSSWLSVHIFHHKATMRTLEKFAGILTDSFLPHADEADQFNTELWRAFFDALLKLVGSDALALETFPEQKRRAVWKIAGDVREHGADLLQRSWEAIGWETTPEDKKQYGLEKMGGFQVQYVPSLVAPIVELCLSVHEGLRSVAIEVLQTMIVSEWTLSEDLALIQAEMIDCLDQLFKTKPLTEVVLQKHFIQELVGIFEPLAQDPEDPLFVAVKNLITTIDELLDLLVAVHSTEATGEVFRIMDTLHLMEFLKDMQKEDIYIRYVHQLVRLQADAQNFTEAGLALRLHAELYEWDPVTTVEPLIDPAFPSQSSFERKERLYFEMISHYENGQSWDNALGTYMELATQYEHNVFDFSKLARTQHAMATIYESIAKGDRPNSRYFRVIYKGLGFPVGLRDKQFIFEGSPNDRLATFTDRMQQQHPAAQILNAGAEGDVEGQYLQIFPVSPQKDLTHPIYQRAKVAQSIRDYYLLSRPTQFTTTSRRTTSNAPAGVGAEKTVYTTAEAFPTILRRSEIVAVGTITLTPLQTAIERTARKTAEMAAIEKRVQEGDDAAITTLTTEIMFAVDNTSDTSVVNYHDLLPRVTSPTPQSRPARQDKKRLSLAFFKGGSTSEVNSQSERRAADKPYIDPHDLLDAESVTSASRRSISKDRSTTTATSRSKDGSTSHQHNRSTNRLSLSLLSSNSPTPEALPQTFPLPPPVPSSGGHGHSQNSLSLSQTISKVTSRTSRSASQSRGQSTERSRAASTSRPPTSKSGKSKRSESVDPHSDTKSGHREGNTSKVTSKAEKMGSSVRKRFSILNIGGGGSSSSSSSGKKGSKSGGSVRGRKAVDTLTEE</sequence>
<comment type="similarity">
    <text evidence="7">Belongs to the DOCK family.</text>
</comment>
<dbReference type="CDD" id="cd08679">
    <property type="entry name" value="C2_DOCK180_related"/>
    <property type="match status" value="1"/>
</dbReference>
<feature type="region of interest" description="Disordered" evidence="8">
    <location>
        <begin position="443"/>
        <end position="532"/>
    </location>
</feature>
<dbReference type="PROSITE" id="PS50002">
    <property type="entry name" value="SH3"/>
    <property type="match status" value="1"/>
</dbReference>
<feature type="compositionally biased region" description="Basic and acidic residues" evidence="8">
    <location>
        <begin position="498"/>
        <end position="530"/>
    </location>
</feature>
<feature type="compositionally biased region" description="Low complexity" evidence="8">
    <location>
        <begin position="1926"/>
        <end position="1939"/>
    </location>
</feature>
<keyword evidence="4" id="KW-0597">Phosphoprotein</keyword>
<feature type="compositionally biased region" description="Polar residues" evidence="8">
    <location>
        <begin position="456"/>
        <end position="471"/>
    </location>
</feature>
<feature type="compositionally biased region" description="Polar residues" evidence="8">
    <location>
        <begin position="111"/>
        <end position="132"/>
    </location>
</feature>
<dbReference type="SUPFAM" id="SSF50044">
    <property type="entry name" value="SH3-domain"/>
    <property type="match status" value="1"/>
</dbReference>
<organism evidence="12 13">
    <name type="scientific">Aaosphaeria arxii CBS 175.79</name>
    <dbReference type="NCBI Taxonomy" id="1450172"/>
    <lineage>
        <taxon>Eukaryota</taxon>
        <taxon>Fungi</taxon>
        <taxon>Dikarya</taxon>
        <taxon>Ascomycota</taxon>
        <taxon>Pezizomycotina</taxon>
        <taxon>Dothideomycetes</taxon>
        <taxon>Pleosporomycetidae</taxon>
        <taxon>Pleosporales</taxon>
        <taxon>Pleosporales incertae sedis</taxon>
        <taxon>Aaosphaeria</taxon>
    </lineage>
</organism>
<dbReference type="PANTHER" id="PTHR45653">
    <property type="entry name" value="DEDICATOR OF CYTOKINESIS"/>
    <property type="match status" value="1"/>
</dbReference>
<dbReference type="GO" id="GO:0005737">
    <property type="term" value="C:cytoplasm"/>
    <property type="evidence" value="ECO:0007669"/>
    <property type="project" value="UniProtKB-SubCell"/>
</dbReference>
<feature type="compositionally biased region" description="Low complexity" evidence="8">
    <location>
        <begin position="1873"/>
        <end position="1896"/>
    </location>
</feature>
<dbReference type="InterPro" id="IPR016024">
    <property type="entry name" value="ARM-type_fold"/>
</dbReference>
<feature type="compositionally biased region" description="Polar residues" evidence="8">
    <location>
        <begin position="1911"/>
        <end position="1925"/>
    </location>
</feature>
<evidence type="ECO:0008006" key="14">
    <source>
        <dbReference type="Google" id="ProtNLM"/>
    </source>
</evidence>
<feature type="domain" description="SH3" evidence="9">
    <location>
        <begin position="8"/>
        <end position="89"/>
    </location>
</feature>
<comment type="subcellular location">
    <subcellularLocation>
        <location evidence="1">Cytoplasm</location>
    </subcellularLocation>
</comment>
<feature type="region of interest" description="Disordered" evidence="8">
    <location>
        <begin position="111"/>
        <end position="180"/>
    </location>
</feature>
<dbReference type="CDD" id="cd11684">
    <property type="entry name" value="DHR2_DOCK"/>
    <property type="match status" value="1"/>
</dbReference>
<dbReference type="InterPro" id="IPR036028">
    <property type="entry name" value="SH3-like_dom_sf"/>
</dbReference>
<evidence type="ECO:0000256" key="6">
    <source>
        <dbReference type="PROSITE-ProRule" id="PRU00192"/>
    </source>
</evidence>
<dbReference type="Gene3D" id="1.25.40.410">
    <property type="match status" value="1"/>
</dbReference>
<dbReference type="InterPro" id="IPR001452">
    <property type="entry name" value="SH3_domain"/>
</dbReference>
<keyword evidence="3" id="KW-0963">Cytoplasm</keyword>
<dbReference type="Pfam" id="PF16172">
    <property type="entry name" value="DOCK_N"/>
    <property type="match status" value="1"/>
</dbReference>
<dbReference type="InterPro" id="IPR027357">
    <property type="entry name" value="DOCKER_dom"/>
</dbReference>
<dbReference type="Gene3D" id="2.30.30.40">
    <property type="entry name" value="SH3 Domains"/>
    <property type="match status" value="1"/>
</dbReference>
<dbReference type="InterPro" id="IPR032376">
    <property type="entry name" value="DOCK_N"/>
</dbReference>
<dbReference type="OrthoDB" id="18896at2759"/>
<keyword evidence="2 6" id="KW-0728">SH3 domain</keyword>
<dbReference type="PANTHER" id="PTHR45653:SF10">
    <property type="entry name" value="MYOBLAST CITY, ISOFORM B"/>
    <property type="match status" value="1"/>
</dbReference>
<feature type="compositionally biased region" description="Basic residues" evidence="8">
    <location>
        <begin position="159"/>
        <end position="169"/>
    </location>
</feature>
<evidence type="ECO:0000313" key="13">
    <source>
        <dbReference type="Proteomes" id="UP000799778"/>
    </source>
</evidence>
<gene>
    <name evidence="12" type="ORF">BU24DRAFT_440069</name>
</gene>
<dbReference type="EMBL" id="ML978068">
    <property type="protein sequence ID" value="KAF2016863.1"/>
    <property type="molecule type" value="Genomic_DNA"/>
</dbReference>
<dbReference type="InterPro" id="IPR043161">
    <property type="entry name" value="DOCK_C_lobe_A"/>
</dbReference>
<dbReference type="InterPro" id="IPR035892">
    <property type="entry name" value="C2_domain_sf"/>
</dbReference>
<keyword evidence="13" id="KW-1185">Reference proteome</keyword>
<dbReference type="GO" id="GO:0031267">
    <property type="term" value="F:small GTPase binding"/>
    <property type="evidence" value="ECO:0007669"/>
    <property type="project" value="TreeGrafter"/>
</dbReference>
<dbReference type="RefSeq" id="XP_033385202.1">
    <property type="nucleotide sequence ID" value="XM_033530345.1"/>
</dbReference>
<dbReference type="InterPro" id="IPR056372">
    <property type="entry name" value="TPR_DOCK"/>
</dbReference>
<dbReference type="PROSITE" id="PS51651">
    <property type="entry name" value="DOCKER"/>
    <property type="match status" value="1"/>
</dbReference>
<feature type="compositionally biased region" description="Basic and acidic residues" evidence="8">
    <location>
        <begin position="1820"/>
        <end position="1836"/>
    </location>
</feature>
<feature type="compositionally biased region" description="Basic and acidic residues" evidence="8">
    <location>
        <begin position="1961"/>
        <end position="1990"/>
    </location>
</feature>
<evidence type="ECO:0000259" key="9">
    <source>
        <dbReference type="PROSITE" id="PS50002"/>
    </source>
</evidence>
<dbReference type="InterPro" id="IPR026791">
    <property type="entry name" value="DOCK"/>
</dbReference>
<dbReference type="GeneID" id="54287742"/>
<evidence type="ECO:0000256" key="1">
    <source>
        <dbReference type="ARBA" id="ARBA00004496"/>
    </source>
</evidence>
<evidence type="ECO:0000256" key="2">
    <source>
        <dbReference type="ARBA" id="ARBA00022443"/>
    </source>
</evidence>
<feature type="compositionally biased region" description="Low complexity" evidence="8">
    <location>
        <begin position="149"/>
        <end position="158"/>
    </location>
</feature>
<evidence type="ECO:0000256" key="4">
    <source>
        <dbReference type="ARBA" id="ARBA00022553"/>
    </source>
</evidence>
<name>A0A6A5XVA0_9PLEO</name>